<organism evidence="2">
    <name type="scientific">Candidatus Methanogaster sp. ANME-2c ERB4</name>
    <dbReference type="NCBI Taxonomy" id="2759911"/>
    <lineage>
        <taxon>Archaea</taxon>
        <taxon>Methanobacteriati</taxon>
        <taxon>Methanobacteriota</taxon>
        <taxon>Stenosarchaea group</taxon>
        <taxon>Methanomicrobia</taxon>
        <taxon>Methanosarcinales</taxon>
        <taxon>ANME-2 cluster</taxon>
        <taxon>Candidatus Methanogasteraceae</taxon>
        <taxon>Candidatus Methanogaster</taxon>
    </lineage>
</organism>
<proteinExistence type="predicted"/>
<dbReference type="EMBL" id="MT631327">
    <property type="protein sequence ID" value="QNO48336.1"/>
    <property type="molecule type" value="Genomic_DNA"/>
</dbReference>
<name>A0A7G9YLX0_9EURY</name>
<reference evidence="2" key="1">
    <citation type="submission" date="2020-06" db="EMBL/GenBank/DDBJ databases">
        <title>Unique genomic features of the anaerobic methanotrophic archaea.</title>
        <authorList>
            <person name="Chadwick G.L."/>
            <person name="Skennerton C.T."/>
            <person name="Laso-Perez R."/>
            <person name="Leu A.O."/>
            <person name="Speth D.R."/>
            <person name="Yu H."/>
            <person name="Morgan-Lang C."/>
            <person name="Hatzenpichler R."/>
            <person name="Goudeau D."/>
            <person name="Malmstrom R."/>
            <person name="Brazelton W.J."/>
            <person name="Woyke T."/>
            <person name="Hallam S.J."/>
            <person name="Tyson G.W."/>
            <person name="Wegener G."/>
            <person name="Boetius A."/>
            <person name="Orphan V."/>
        </authorList>
    </citation>
    <scope>NUCLEOTIDE SEQUENCE</scope>
</reference>
<gene>
    <name evidence="2" type="ORF">CMADCPIN_00034</name>
    <name evidence="1" type="ORF">OKEGDIPN_00004</name>
</gene>
<dbReference type="Pfam" id="PF10049">
    <property type="entry name" value="DUF2283"/>
    <property type="match status" value="1"/>
</dbReference>
<accession>A0A7G9YLX0</accession>
<evidence type="ECO:0000313" key="2">
    <source>
        <dbReference type="EMBL" id="QNO49004.1"/>
    </source>
</evidence>
<protein>
    <recommendedName>
        <fullName evidence="3">DUF2283 domain-containing protein</fullName>
    </recommendedName>
</protein>
<dbReference type="EMBL" id="MT631368">
    <property type="protein sequence ID" value="QNO49004.1"/>
    <property type="molecule type" value="Genomic_DNA"/>
</dbReference>
<sequence>MEKEIKIWYDKEGDYLEVIFDRKAGYFKETENDAVMKKVDESGNIIGFSILKVSALKGQKPLSVGLAGQIA</sequence>
<dbReference type="InterPro" id="IPR019270">
    <property type="entry name" value="DUF2283"/>
</dbReference>
<evidence type="ECO:0008006" key="3">
    <source>
        <dbReference type="Google" id="ProtNLM"/>
    </source>
</evidence>
<evidence type="ECO:0000313" key="1">
    <source>
        <dbReference type="EMBL" id="QNO48336.1"/>
    </source>
</evidence>
<dbReference type="AlphaFoldDB" id="A0A7G9YLX0"/>